<dbReference type="EMBL" id="BAAAHP010000031">
    <property type="protein sequence ID" value="GAA0926134.1"/>
    <property type="molecule type" value="Genomic_DNA"/>
</dbReference>
<name>A0ABP3ZS25_9PSEU</name>
<evidence type="ECO:0000259" key="7">
    <source>
        <dbReference type="Pfam" id="PF00916"/>
    </source>
</evidence>
<feature type="compositionally biased region" description="Basic and acidic residues" evidence="5">
    <location>
        <begin position="368"/>
        <end position="378"/>
    </location>
</feature>
<feature type="compositionally biased region" description="Basic residues" evidence="5">
    <location>
        <begin position="412"/>
        <end position="424"/>
    </location>
</feature>
<keyword evidence="9" id="KW-1185">Reference proteome</keyword>
<keyword evidence="4 6" id="KW-0472">Membrane</keyword>
<evidence type="ECO:0000256" key="3">
    <source>
        <dbReference type="ARBA" id="ARBA00022989"/>
    </source>
</evidence>
<feature type="transmembrane region" description="Helical" evidence="6">
    <location>
        <begin position="20"/>
        <end position="46"/>
    </location>
</feature>
<dbReference type="Pfam" id="PF00916">
    <property type="entry name" value="Sulfate_transp"/>
    <property type="match status" value="1"/>
</dbReference>
<comment type="subcellular location">
    <subcellularLocation>
        <location evidence="1">Membrane</location>
        <topology evidence="1">Multi-pass membrane protein</topology>
    </subcellularLocation>
</comment>
<accession>A0ABP3ZS25</accession>
<dbReference type="Proteomes" id="UP001499967">
    <property type="component" value="Unassembled WGS sequence"/>
</dbReference>
<sequence length="481" mass="50498">MPIHTPRNSNDARTNVHDPVLAFLVAVSALFPRVPGPLLAVLLAAADTAWFALDRLGVRLVGPVPGGLPLPELPPVTAADLADLLLPALGIAIVGCSDNVLTARAFAARKGQEVDADQEMLALGVANAAAGLVHGFPVSSSGSRTVIGDAIGSRSQLNSLVTMLAVVAVLAVGGPVLSSFPTAALGALVVYAALRLVDVAEFRRFARFRRSELAIALVTTAAVLAVGVLNGVLVAVAISILDLLRKVSRPPGGCCSTPRRSSSSTSRPPTPCTPCATSSTAAASWRRWRASSRTSSSTWTAAGCARGSATTGSSRRSRPRSPASGRAGARRPRTREVAPPHRPSERSVDGAPPPRRNQPGADQFRQQPRHDDRADENRQQPFAERTLVGADERHDAEPGRSHGEEPGGHSPRSAKRAAPHHHHGGHSESECGGGHATRVLDERHAPARQVTDVRGDDRGDEQRREQVSPIDLHGFTPPPTG</sequence>
<gene>
    <name evidence="8" type="ORF">GCM10009559_11150</name>
</gene>
<feature type="compositionally biased region" description="Basic and acidic residues" evidence="5">
    <location>
        <begin position="334"/>
        <end position="348"/>
    </location>
</feature>
<reference evidence="9" key="1">
    <citation type="journal article" date="2019" name="Int. J. Syst. Evol. Microbiol.">
        <title>The Global Catalogue of Microorganisms (GCM) 10K type strain sequencing project: providing services to taxonomists for standard genome sequencing and annotation.</title>
        <authorList>
            <consortium name="The Broad Institute Genomics Platform"/>
            <consortium name="The Broad Institute Genome Sequencing Center for Infectious Disease"/>
            <person name="Wu L."/>
            <person name="Ma J."/>
        </authorList>
    </citation>
    <scope>NUCLEOTIDE SEQUENCE [LARGE SCALE GENOMIC DNA]</scope>
    <source>
        <strain evidence="9">JCM 11117</strain>
    </source>
</reference>
<evidence type="ECO:0000256" key="4">
    <source>
        <dbReference type="ARBA" id="ARBA00023136"/>
    </source>
</evidence>
<evidence type="ECO:0000256" key="1">
    <source>
        <dbReference type="ARBA" id="ARBA00004141"/>
    </source>
</evidence>
<feature type="transmembrane region" description="Helical" evidence="6">
    <location>
        <begin position="214"/>
        <end position="241"/>
    </location>
</feature>
<keyword evidence="3 6" id="KW-1133">Transmembrane helix</keyword>
<evidence type="ECO:0000256" key="5">
    <source>
        <dbReference type="SAM" id="MobiDB-lite"/>
    </source>
</evidence>
<protein>
    <recommendedName>
        <fullName evidence="7">SLC26A/SulP transporter domain-containing protein</fullName>
    </recommendedName>
</protein>
<feature type="compositionally biased region" description="Basic and acidic residues" evidence="5">
    <location>
        <begin position="390"/>
        <end position="407"/>
    </location>
</feature>
<comment type="caution">
    <text evidence="8">The sequence shown here is derived from an EMBL/GenBank/DDBJ whole genome shotgun (WGS) entry which is preliminary data.</text>
</comment>
<keyword evidence="2 6" id="KW-0812">Transmembrane</keyword>
<evidence type="ECO:0000256" key="2">
    <source>
        <dbReference type="ARBA" id="ARBA00022692"/>
    </source>
</evidence>
<organism evidence="8 9">
    <name type="scientific">Pseudonocardia zijingensis</name>
    <dbReference type="NCBI Taxonomy" id="153376"/>
    <lineage>
        <taxon>Bacteria</taxon>
        <taxon>Bacillati</taxon>
        <taxon>Actinomycetota</taxon>
        <taxon>Actinomycetes</taxon>
        <taxon>Pseudonocardiales</taxon>
        <taxon>Pseudonocardiaceae</taxon>
        <taxon>Pseudonocardia</taxon>
    </lineage>
</organism>
<dbReference type="InterPro" id="IPR011547">
    <property type="entry name" value="SLC26A/SulP_dom"/>
</dbReference>
<dbReference type="PANTHER" id="PTHR11814">
    <property type="entry name" value="SULFATE TRANSPORTER"/>
    <property type="match status" value="1"/>
</dbReference>
<feature type="transmembrane region" description="Helical" evidence="6">
    <location>
        <begin position="157"/>
        <end position="177"/>
    </location>
</feature>
<proteinExistence type="predicted"/>
<evidence type="ECO:0000313" key="9">
    <source>
        <dbReference type="Proteomes" id="UP001499967"/>
    </source>
</evidence>
<dbReference type="InterPro" id="IPR001902">
    <property type="entry name" value="SLC26A/SulP_fam"/>
</dbReference>
<dbReference type="RefSeq" id="WP_343939615.1">
    <property type="nucleotide sequence ID" value="NZ_BAAAHP010000031.1"/>
</dbReference>
<feature type="region of interest" description="Disordered" evidence="5">
    <location>
        <begin position="251"/>
        <end position="481"/>
    </location>
</feature>
<feature type="domain" description="SLC26A/SulP transporter" evidence="7">
    <location>
        <begin position="29"/>
        <end position="219"/>
    </location>
</feature>
<feature type="compositionally biased region" description="Low complexity" evidence="5">
    <location>
        <begin position="255"/>
        <end position="327"/>
    </location>
</feature>
<feature type="compositionally biased region" description="Basic and acidic residues" evidence="5">
    <location>
        <begin position="438"/>
        <end position="466"/>
    </location>
</feature>
<evidence type="ECO:0000313" key="8">
    <source>
        <dbReference type="EMBL" id="GAA0926134.1"/>
    </source>
</evidence>
<evidence type="ECO:0000256" key="6">
    <source>
        <dbReference type="SAM" id="Phobius"/>
    </source>
</evidence>